<dbReference type="EMBL" id="SRYA01000037">
    <property type="protein sequence ID" value="TGY95010.1"/>
    <property type="molecule type" value="Genomic_DNA"/>
</dbReference>
<name>A0AC61RTT2_9FIRM</name>
<comment type="caution">
    <text evidence="1">The sequence shown here is derived from an EMBL/GenBank/DDBJ whole genome shotgun (WGS) entry which is preliminary data.</text>
</comment>
<protein>
    <submittedName>
        <fullName evidence="1">Uncharacterized protein</fullName>
    </submittedName>
</protein>
<accession>A0AC61RTT2</accession>
<evidence type="ECO:0000313" key="2">
    <source>
        <dbReference type="Proteomes" id="UP000304953"/>
    </source>
</evidence>
<evidence type="ECO:0000313" key="1">
    <source>
        <dbReference type="EMBL" id="TGY95010.1"/>
    </source>
</evidence>
<dbReference type="Proteomes" id="UP000304953">
    <property type="component" value="Unassembled WGS sequence"/>
</dbReference>
<organism evidence="1 2">
    <name type="scientific">Petralouisia muris</name>
    <dbReference type="NCBI Taxonomy" id="3032872"/>
    <lineage>
        <taxon>Bacteria</taxon>
        <taxon>Bacillati</taxon>
        <taxon>Bacillota</taxon>
        <taxon>Clostridia</taxon>
        <taxon>Lachnospirales</taxon>
        <taxon>Lachnospiraceae</taxon>
        <taxon>Petralouisia</taxon>
    </lineage>
</organism>
<gene>
    <name evidence="1" type="ORF">E5329_17085</name>
</gene>
<proteinExistence type="predicted"/>
<sequence length="61" mass="6893">MEEKKKASAAHIRATTKWEKENYDKVLVRFPKGTKEQITSSGAKSVNGFIVEAVKEKLNNK</sequence>
<reference evidence="1" key="1">
    <citation type="submission" date="2019-04" db="EMBL/GenBank/DDBJ databases">
        <title>Microbes associate with the intestines of laboratory mice.</title>
        <authorList>
            <person name="Navarre W."/>
            <person name="Wong E."/>
            <person name="Huang K."/>
            <person name="Tropini C."/>
            <person name="Ng K."/>
            <person name="Yu B."/>
        </authorList>
    </citation>
    <scope>NUCLEOTIDE SEQUENCE</scope>
    <source>
        <strain evidence="1">NM01_1-7b</strain>
    </source>
</reference>
<keyword evidence="2" id="KW-1185">Reference proteome</keyword>